<dbReference type="OrthoDB" id="9991467at2759"/>
<evidence type="ECO:0000256" key="1">
    <source>
        <dbReference type="ARBA" id="ARBA00004906"/>
    </source>
</evidence>
<dbReference type="OMA" id="AWDTMAK"/>
<dbReference type="InterPro" id="IPR001810">
    <property type="entry name" value="F-box_dom"/>
</dbReference>
<keyword evidence="6" id="KW-1185">Reference proteome</keyword>
<dbReference type="GO" id="GO:0005737">
    <property type="term" value="C:cytoplasm"/>
    <property type="evidence" value="ECO:0007669"/>
    <property type="project" value="TreeGrafter"/>
</dbReference>
<comment type="caution">
    <text evidence="5">The sequence shown here is derived from an EMBL/GenBank/DDBJ whole genome shotgun (WGS) entry which is preliminary data.</text>
</comment>
<accession>A0A226E4Z4</accession>
<protein>
    <submittedName>
        <fullName evidence="5">F-box only protein 25</fullName>
    </submittedName>
</protein>
<dbReference type="GO" id="GO:0019005">
    <property type="term" value="C:SCF ubiquitin ligase complex"/>
    <property type="evidence" value="ECO:0007669"/>
    <property type="project" value="TreeGrafter"/>
</dbReference>
<dbReference type="GO" id="GO:0005634">
    <property type="term" value="C:nucleus"/>
    <property type="evidence" value="ECO:0007669"/>
    <property type="project" value="TreeGrafter"/>
</dbReference>
<dbReference type="Proteomes" id="UP000198287">
    <property type="component" value="Unassembled WGS sequence"/>
</dbReference>
<evidence type="ECO:0000256" key="3">
    <source>
        <dbReference type="SAM" id="MobiDB-lite"/>
    </source>
</evidence>
<organism evidence="5 6">
    <name type="scientific">Folsomia candida</name>
    <name type="common">Springtail</name>
    <dbReference type="NCBI Taxonomy" id="158441"/>
    <lineage>
        <taxon>Eukaryota</taxon>
        <taxon>Metazoa</taxon>
        <taxon>Ecdysozoa</taxon>
        <taxon>Arthropoda</taxon>
        <taxon>Hexapoda</taxon>
        <taxon>Collembola</taxon>
        <taxon>Entomobryomorpha</taxon>
        <taxon>Isotomoidea</taxon>
        <taxon>Isotomidae</taxon>
        <taxon>Proisotominae</taxon>
        <taxon>Folsomia</taxon>
    </lineage>
</organism>
<dbReference type="UniPathway" id="UPA00143"/>
<dbReference type="PANTHER" id="PTHR13123">
    <property type="entry name" value="LD30288P"/>
    <property type="match status" value="1"/>
</dbReference>
<evidence type="ECO:0000259" key="4">
    <source>
        <dbReference type="PROSITE" id="PS50181"/>
    </source>
</evidence>
<dbReference type="GO" id="GO:0016567">
    <property type="term" value="P:protein ubiquitination"/>
    <property type="evidence" value="ECO:0007669"/>
    <property type="project" value="UniProtKB-UniPathway"/>
</dbReference>
<name>A0A226E4Z4_FOLCA</name>
<feature type="domain" description="F-box" evidence="4">
    <location>
        <begin position="192"/>
        <end position="239"/>
    </location>
</feature>
<comment type="pathway">
    <text evidence="1">Protein modification; protein ubiquitination.</text>
</comment>
<gene>
    <name evidence="5" type="ORF">Fcan01_13277</name>
</gene>
<keyword evidence="2" id="KW-0833">Ubl conjugation pathway</keyword>
<dbReference type="AlphaFoldDB" id="A0A226E4Z4"/>
<evidence type="ECO:0000313" key="5">
    <source>
        <dbReference type="EMBL" id="OXA52380.1"/>
    </source>
</evidence>
<dbReference type="PANTHER" id="PTHR13123:SF7">
    <property type="entry name" value="LD30288P"/>
    <property type="match status" value="1"/>
</dbReference>
<reference evidence="5 6" key="1">
    <citation type="submission" date="2015-12" db="EMBL/GenBank/DDBJ databases">
        <title>The genome of Folsomia candida.</title>
        <authorList>
            <person name="Faddeeva A."/>
            <person name="Derks M.F."/>
            <person name="Anvar Y."/>
            <person name="Smit S."/>
            <person name="Van Straalen N."/>
            <person name="Roelofs D."/>
        </authorList>
    </citation>
    <scope>NUCLEOTIDE SEQUENCE [LARGE SCALE GENOMIC DNA]</scope>
    <source>
        <strain evidence="5 6">VU population</strain>
        <tissue evidence="5">Whole body</tissue>
    </source>
</reference>
<dbReference type="InterPro" id="IPR040394">
    <property type="entry name" value="FBX25/32"/>
</dbReference>
<evidence type="ECO:0000256" key="2">
    <source>
        <dbReference type="ARBA" id="ARBA00022786"/>
    </source>
</evidence>
<proteinExistence type="predicted"/>
<dbReference type="STRING" id="158441.A0A226E4Z4"/>
<feature type="region of interest" description="Disordered" evidence="3">
    <location>
        <begin position="175"/>
        <end position="195"/>
    </location>
</feature>
<evidence type="ECO:0000313" key="6">
    <source>
        <dbReference type="Proteomes" id="UP000198287"/>
    </source>
</evidence>
<dbReference type="EMBL" id="LNIX01000007">
    <property type="protein sequence ID" value="OXA52380.1"/>
    <property type="molecule type" value="Genomic_DNA"/>
</dbReference>
<feature type="compositionally biased region" description="Basic and acidic residues" evidence="3">
    <location>
        <begin position="184"/>
        <end position="193"/>
    </location>
</feature>
<sequence length="341" mass="38819">MPFISKDWRSPGEQWVKIGPGWERAKVLNYLHSSYFGNGDGSGGRGDESLQPQYNVTTRTTREIRRQNTLSEALLQLDFYSACHDIRRFNYTCRMLQLLLLSMDHLPGNVQRILIRLIDEAATTARQNGWCGQVRAVLQAMREKTVDQPVWGGQLGSTKLWEEHKAHITKILNSDSQSNIGSDSGKDDVDKSPPLDQLPEEVLRQILLKLSCEKDIESLGSSHACLGRVAGENRVWRELVAYHFTPQQLQLIQDRLESLPIWPNHRAGPLKAPLVVTEPLWKLKFKTLKRRYGLGREEYADELNLCKSCGLLFWTNQTSHDCGVPLLVRVKPGEFISLFCV</sequence>
<dbReference type="PROSITE" id="PS50181">
    <property type="entry name" value="FBOX"/>
    <property type="match status" value="1"/>
</dbReference>